<dbReference type="RefSeq" id="WP_386409857.1">
    <property type="nucleotide sequence ID" value="NZ_JBHTJH010000017.1"/>
</dbReference>
<evidence type="ECO:0008006" key="4">
    <source>
        <dbReference type="Google" id="ProtNLM"/>
    </source>
</evidence>
<gene>
    <name evidence="2" type="ORF">ACFQ1M_15600</name>
</gene>
<sequence>MKTIELSKLEAIQGGDFVDGFCAGFAVVAGGYAVGVAANLWNPVGWVGTAVGGVIGVGCAVNTIANAM</sequence>
<accession>A0ABW3D3R5</accession>
<name>A0ABW3D3R5_9FLAO</name>
<keyword evidence="1" id="KW-1133">Transmembrane helix</keyword>
<keyword evidence="1" id="KW-0812">Transmembrane</keyword>
<keyword evidence="3" id="KW-1185">Reference proteome</keyword>
<dbReference type="Proteomes" id="UP001596978">
    <property type="component" value="Unassembled WGS sequence"/>
</dbReference>
<reference evidence="3" key="1">
    <citation type="journal article" date="2019" name="Int. J. Syst. Evol. Microbiol.">
        <title>The Global Catalogue of Microorganisms (GCM) 10K type strain sequencing project: providing services to taxonomists for standard genome sequencing and annotation.</title>
        <authorList>
            <consortium name="The Broad Institute Genomics Platform"/>
            <consortium name="The Broad Institute Genome Sequencing Center for Infectious Disease"/>
            <person name="Wu L."/>
            <person name="Ma J."/>
        </authorList>
    </citation>
    <scope>NUCLEOTIDE SEQUENCE [LARGE SCALE GENOMIC DNA]</scope>
    <source>
        <strain evidence="3">CCUG 62952</strain>
    </source>
</reference>
<protein>
    <recommendedName>
        <fullName evidence="4">Class IIb bacteriocin, lactobin A/cerein 7B family</fullName>
    </recommendedName>
</protein>
<proteinExistence type="predicted"/>
<feature type="transmembrane region" description="Helical" evidence="1">
    <location>
        <begin position="21"/>
        <end position="40"/>
    </location>
</feature>
<organism evidence="2 3">
    <name type="scientific">Sungkyunkwania multivorans</name>
    <dbReference type="NCBI Taxonomy" id="1173618"/>
    <lineage>
        <taxon>Bacteria</taxon>
        <taxon>Pseudomonadati</taxon>
        <taxon>Bacteroidota</taxon>
        <taxon>Flavobacteriia</taxon>
        <taxon>Flavobacteriales</taxon>
        <taxon>Flavobacteriaceae</taxon>
        <taxon>Sungkyunkwania</taxon>
    </lineage>
</organism>
<comment type="caution">
    <text evidence="2">The sequence shown here is derived from an EMBL/GenBank/DDBJ whole genome shotgun (WGS) entry which is preliminary data.</text>
</comment>
<evidence type="ECO:0000313" key="2">
    <source>
        <dbReference type="EMBL" id="MFD0863641.1"/>
    </source>
</evidence>
<evidence type="ECO:0000256" key="1">
    <source>
        <dbReference type="SAM" id="Phobius"/>
    </source>
</evidence>
<feature type="transmembrane region" description="Helical" evidence="1">
    <location>
        <begin position="46"/>
        <end position="65"/>
    </location>
</feature>
<keyword evidence="1" id="KW-0472">Membrane</keyword>
<dbReference type="EMBL" id="JBHTJH010000017">
    <property type="protein sequence ID" value="MFD0863641.1"/>
    <property type="molecule type" value="Genomic_DNA"/>
</dbReference>
<evidence type="ECO:0000313" key="3">
    <source>
        <dbReference type="Proteomes" id="UP001596978"/>
    </source>
</evidence>